<keyword evidence="2" id="KW-1185">Reference proteome</keyword>
<reference evidence="1" key="1">
    <citation type="journal article" date="2020" name="Cell">
        <title>Large-Scale Comparative Analyses of Tick Genomes Elucidate Their Genetic Diversity and Vector Capacities.</title>
        <authorList>
            <consortium name="Tick Genome and Microbiome Consortium (TIGMIC)"/>
            <person name="Jia N."/>
            <person name="Wang J."/>
            <person name="Shi W."/>
            <person name="Du L."/>
            <person name="Sun Y."/>
            <person name="Zhan W."/>
            <person name="Jiang J.F."/>
            <person name="Wang Q."/>
            <person name="Zhang B."/>
            <person name="Ji P."/>
            <person name="Bell-Sakyi L."/>
            <person name="Cui X.M."/>
            <person name="Yuan T.T."/>
            <person name="Jiang B.G."/>
            <person name="Yang W.F."/>
            <person name="Lam T.T."/>
            <person name="Chang Q.C."/>
            <person name="Ding S.J."/>
            <person name="Wang X.J."/>
            <person name="Zhu J.G."/>
            <person name="Ruan X.D."/>
            <person name="Zhao L."/>
            <person name="Wei J.T."/>
            <person name="Ye R.Z."/>
            <person name="Que T.C."/>
            <person name="Du C.H."/>
            <person name="Zhou Y.H."/>
            <person name="Cheng J.X."/>
            <person name="Dai P.F."/>
            <person name="Guo W.B."/>
            <person name="Han X.H."/>
            <person name="Huang E.J."/>
            <person name="Li L.F."/>
            <person name="Wei W."/>
            <person name="Gao Y.C."/>
            <person name="Liu J.Z."/>
            <person name="Shao H.Z."/>
            <person name="Wang X."/>
            <person name="Wang C.C."/>
            <person name="Yang T.C."/>
            <person name="Huo Q.B."/>
            <person name="Li W."/>
            <person name="Chen H.Y."/>
            <person name="Chen S.E."/>
            <person name="Zhou L.G."/>
            <person name="Ni X.B."/>
            <person name="Tian J.H."/>
            <person name="Sheng Y."/>
            <person name="Liu T."/>
            <person name="Pan Y.S."/>
            <person name="Xia L.Y."/>
            <person name="Li J."/>
            <person name="Zhao F."/>
            <person name="Cao W.C."/>
        </authorList>
    </citation>
    <scope>NUCLEOTIDE SEQUENCE</scope>
    <source>
        <strain evidence="1">Rsan-2018</strain>
    </source>
</reference>
<evidence type="ECO:0000313" key="2">
    <source>
        <dbReference type="Proteomes" id="UP000821837"/>
    </source>
</evidence>
<dbReference type="AlphaFoldDB" id="A0A9D4SS55"/>
<name>A0A9D4SS55_RHISA</name>
<evidence type="ECO:0000313" key="1">
    <source>
        <dbReference type="EMBL" id="KAH7943732.1"/>
    </source>
</evidence>
<accession>A0A9D4SS55</accession>
<protein>
    <submittedName>
        <fullName evidence="1">Uncharacterized protein</fullName>
    </submittedName>
</protein>
<gene>
    <name evidence="1" type="ORF">HPB52_010991</name>
</gene>
<dbReference type="EMBL" id="JABSTV010001253">
    <property type="protein sequence ID" value="KAH7943732.1"/>
    <property type="molecule type" value="Genomic_DNA"/>
</dbReference>
<comment type="caution">
    <text evidence="1">The sequence shown here is derived from an EMBL/GenBank/DDBJ whole genome shotgun (WGS) entry which is preliminary data.</text>
</comment>
<reference evidence="1" key="2">
    <citation type="submission" date="2021-09" db="EMBL/GenBank/DDBJ databases">
        <authorList>
            <person name="Jia N."/>
            <person name="Wang J."/>
            <person name="Shi W."/>
            <person name="Du L."/>
            <person name="Sun Y."/>
            <person name="Zhan W."/>
            <person name="Jiang J."/>
            <person name="Wang Q."/>
            <person name="Zhang B."/>
            <person name="Ji P."/>
            <person name="Sakyi L.B."/>
            <person name="Cui X."/>
            <person name="Yuan T."/>
            <person name="Jiang B."/>
            <person name="Yang W."/>
            <person name="Lam T.T.-Y."/>
            <person name="Chang Q."/>
            <person name="Ding S."/>
            <person name="Wang X."/>
            <person name="Zhu J."/>
            <person name="Ruan X."/>
            <person name="Zhao L."/>
            <person name="Wei J."/>
            <person name="Que T."/>
            <person name="Du C."/>
            <person name="Cheng J."/>
            <person name="Dai P."/>
            <person name="Han X."/>
            <person name="Huang E."/>
            <person name="Gao Y."/>
            <person name="Liu J."/>
            <person name="Shao H."/>
            <person name="Ye R."/>
            <person name="Li L."/>
            <person name="Wei W."/>
            <person name="Wang X."/>
            <person name="Wang C."/>
            <person name="Huo Q."/>
            <person name="Li W."/>
            <person name="Guo W."/>
            <person name="Chen H."/>
            <person name="Chen S."/>
            <person name="Zhou L."/>
            <person name="Zhou L."/>
            <person name="Ni X."/>
            <person name="Tian J."/>
            <person name="Zhou Y."/>
            <person name="Sheng Y."/>
            <person name="Liu T."/>
            <person name="Pan Y."/>
            <person name="Xia L."/>
            <person name="Li J."/>
            <person name="Zhao F."/>
            <person name="Cao W."/>
        </authorList>
    </citation>
    <scope>NUCLEOTIDE SEQUENCE</scope>
    <source>
        <strain evidence="1">Rsan-2018</strain>
        <tissue evidence="1">Larvae</tissue>
    </source>
</reference>
<dbReference type="Proteomes" id="UP000821837">
    <property type="component" value="Unassembled WGS sequence"/>
</dbReference>
<proteinExistence type="predicted"/>
<sequence length="106" mass="11974">MERAFAAQTSRGNSMNEDEDAGYQIICLHCQRDPSRKTPCFYMVITPTEAPEPMESTEHLTVKNENTNVGALVKDPTNRLQEGSRRRVESMWMGLLRTRLLSDAAA</sequence>
<organism evidence="1 2">
    <name type="scientific">Rhipicephalus sanguineus</name>
    <name type="common">Brown dog tick</name>
    <name type="synonym">Ixodes sanguineus</name>
    <dbReference type="NCBI Taxonomy" id="34632"/>
    <lineage>
        <taxon>Eukaryota</taxon>
        <taxon>Metazoa</taxon>
        <taxon>Ecdysozoa</taxon>
        <taxon>Arthropoda</taxon>
        <taxon>Chelicerata</taxon>
        <taxon>Arachnida</taxon>
        <taxon>Acari</taxon>
        <taxon>Parasitiformes</taxon>
        <taxon>Ixodida</taxon>
        <taxon>Ixodoidea</taxon>
        <taxon>Ixodidae</taxon>
        <taxon>Rhipicephalinae</taxon>
        <taxon>Rhipicephalus</taxon>
        <taxon>Rhipicephalus</taxon>
    </lineage>
</organism>